<evidence type="ECO:0000256" key="2">
    <source>
        <dbReference type="ARBA" id="ARBA00004236"/>
    </source>
</evidence>
<comment type="subcellular location">
    <subcellularLocation>
        <location evidence="3">Cell junction</location>
        <location evidence="3">Focal adhesion</location>
    </subcellularLocation>
    <subcellularLocation>
        <location evidence="2">Cell membrane</location>
    </subcellularLocation>
    <subcellularLocation>
        <location evidence="4">Cell projection</location>
    </subcellularLocation>
    <subcellularLocation>
        <location evidence="5">Cytoplasm</location>
        <location evidence="5">Cytoskeleton</location>
        <location evidence="5">Stress fiber</location>
    </subcellularLocation>
    <subcellularLocation>
        <location evidence="1">Nucleus</location>
    </subcellularLocation>
    <subcellularLocation>
        <location evidence="19">Synapse</location>
    </subcellularLocation>
</comment>
<evidence type="ECO:0000256" key="17">
    <source>
        <dbReference type="ARBA" id="ARBA00023273"/>
    </source>
</evidence>
<feature type="compositionally biased region" description="Polar residues" evidence="22">
    <location>
        <begin position="25"/>
        <end position="37"/>
    </location>
</feature>
<evidence type="ECO:0000256" key="15">
    <source>
        <dbReference type="ARBA" id="ARBA00023212"/>
    </source>
</evidence>
<evidence type="ECO:0000256" key="3">
    <source>
        <dbReference type="ARBA" id="ARBA00004246"/>
    </source>
</evidence>
<dbReference type="GO" id="GO:0043005">
    <property type="term" value="C:neuron projection"/>
    <property type="evidence" value="ECO:0007669"/>
    <property type="project" value="TreeGrafter"/>
</dbReference>
<sequence>MGVSHGKKKDLQHSPHRSKTHLSKSEMQTHQTEQQDLYSEFRAPLLHSEDESCDLIKPQKPHNPVTASKSHQELHRELRLTHNRRVLHEGKGELQRALEKRKWEQRMKASRDEDEAQRSSSSLQQELLRRQQRLEKQERDKEQQREGPEFLQVKEKLRRTAVLNAGQKEV</sequence>
<keyword evidence="9" id="KW-0965">Cell junction</keyword>
<keyword evidence="16" id="KW-0539">Nucleus</keyword>
<evidence type="ECO:0000256" key="20">
    <source>
        <dbReference type="ARBA" id="ARBA00040095"/>
    </source>
</evidence>
<keyword evidence="17" id="KW-0966">Cell projection</keyword>
<evidence type="ECO:0000256" key="14">
    <source>
        <dbReference type="ARBA" id="ARBA00023203"/>
    </source>
</evidence>
<name>A0AAV1EPF0_XYRNO</name>
<comment type="function">
    <text evidence="21">Stress-inducible actin-binding protein that plays a role in synaptic and cognitive functions by modulating actin filamentous (F-actin) dynamics. Mediates polymerization of globular actin to F-actin. Also binds to, stabilizes and bundles F-actin. Involved in synaptic function by regulating neurite outgrowth in an actin-dependent manner and for the acquisition of hippocampus-dependent cognitive function, such as learning and long-term memory. Plays a role in the actin and microtubule cytoskeleton organization; negatively regulates focal adhesion (FA) assembly promoting malignant glial cell migration in an actin-, microtubule- and MAP1A-dependent manner. Also involved in neuroblastoma G1/S phase cell cycle progression and cell proliferation inhibition by stimulating ubiquitination of NF-kappa-B subunit RELA and NF-kappa-B degradation in a COMMD1- and actin-dependent manner. May play a role in tumor development.</text>
</comment>
<keyword evidence="10" id="KW-0346">Stress response</keyword>
<evidence type="ECO:0000256" key="9">
    <source>
        <dbReference type="ARBA" id="ARBA00022949"/>
    </source>
</evidence>
<dbReference type="GO" id="GO:0045202">
    <property type="term" value="C:synapse"/>
    <property type="evidence" value="ECO:0007669"/>
    <property type="project" value="UniProtKB-SubCell"/>
</dbReference>
<feature type="compositionally biased region" description="Basic and acidic residues" evidence="22">
    <location>
        <begin position="127"/>
        <end position="152"/>
    </location>
</feature>
<organism evidence="23 24">
    <name type="scientific">Xyrichtys novacula</name>
    <name type="common">Pearly razorfish</name>
    <name type="synonym">Hemipteronotus novacula</name>
    <dbReference type="NCBI Taxonomy" id="13765"/>
    <lineage>
        <taxon>Eukaryota</taxon>
        <taxon>Metazoa</taxon>
        <taxon>Chordata</taxon>
        <taxon>Craniata</taxon>
        <taxon>Vertebrata</taxon>
        <taxon>Euteleostomi</taxon>
        <taxon>Actinopterygii</taxon>
        <taxon>Neopterygii</taxon>
        <taxon>Teleostei</taxon>
        <taxon>Neoteleostei</taxon>
        <taxon>Acanthomorphata</taxon>
        <taxon>Eupercaria</taxon>
        <taxon>Labriformes</taxon>
        <taxon>Labridae</taxon>
        <taxon>Xyrichtys</taxon>
    </lineage>
</organism>
<gene>
    <name evidence="23" type="ORF">XNOV1_A013914</name>
</gene>
<dbReference type="Pfam" id="PF06625">
    <property type="entry name" value="DUF1151"/>
    <property type="match status" value="1"/>
</dbReference>
<keyword evidence="6" id="KW-1003">Cell membrane</keyword>
<accession>A0AAV1EPF0</accession>
<dbReference type="GO" id="GO:0003779">
    <property type="term" value="F:actin binding"/>
    <property type="evidence" value="ECO:0007669"/>
    <property type="project" value="UniProtKB-KW"/>
</dbReference>
<dbReference type="GO" id="GO:0001725">
    <property type="term" value="C:stress fiber"/>
    <property type="evidence" value="ECO:0007669"/>
    <property type="project" value="UniProtKB-SubCell"/>
</dbReference>
<evidence type="ECO:0000256" key="7">
    <source>
        <dbReference type="ARBA" id="ARBA00022490"/>
    </source>
</evidence>
<evidence type="ECO:0000256" key="11">
    <source>
        <dbReference type="ARBA" id="ARBA00023018"/>
    </source>
</evidence>
<keyword evidence="24" id="KW-1185">Reference proteome</keyword>
<evidence type="ECO:0000313" key="23">
    <source>
        <dbReference type="EMBL" id="CAJ1050646.1"/>
    </source>
</evidence>
<dbReference type="Proteomes" id="UP001178508">
    <property type="component" value="Chromosome 2"/>
</dbReference>
<dbReference type="GO" id="GO:0005634">
    <property type="term" value="C:nucleus"/>
    <property type="evidence" value="ECO:0007669"/>
    <property type="project" value="UniProtKB-SubCell"/>
</dbReference>
<keyword evidence="11" id="KW-0770">Synapse</keyword>
<keyword evidence="12" id="KW-0175">Coiled coil</keyword>
<dbReference type="GO" id="GO:0005925">
    <property type="term" value="C:focal adhesion"/>
    <property type="evidence" value="ECO:0007669"/>
    <property type="project" value="UniProtKB-SubCell"/>
</dbReference>
<feature type="compositionally biased region" description="Basic residues" evidence="22">
    <location>
        <begin position="1"/>
        <end position="22"/>
    </location>
</feature>
<feature type="compositionally biased region" description="Basic and acidic residues" evidence="22">
    <location>
        <begin position="70"/>
        <end position="111"/>
    </location>
</feature>
<evidence type="ECO:0000313" key="24">
    <source>
        <dbReference type="Proteomes" id="UP001178508"/>
    </source>
</evidence>
<evidence type="ECO:0000256" key="22">
    <source>
        <dbReference type="SAM" id="MobiDB-lite"/>
    </source>
</evidence>
<dbReference type="AlphaFoldDB" id="A0AAV1EPF0"/>
<dbReference type="GO" id="GO:0030041">
    <property type="term" value="P:actin filament polymerization"/>
    <property type="evidence" value="ECO:0007669"/>
    <property type="project" value="TreeGrafter"/>
</dbReference>
<evidence type="ECO:0000256" key="6">
    <source>
        <dbReference type="ARBA" id="ARBA00022475"/>
    </source>
</evidence>
<keyword evidence="8" id="KW-0341">Growth regulation</keyword>
<dbReference type="EMBL" id="OY660865">
    <property type="protein sequence ID" value="CAJ1050646.1"/>
    <property type="molecule type" value="Genomic_DNA"/>
</dbReference>
<evidence type="ECO:0000256" key="12">
    <source>
        <dbReference type="ARBA" id="ARBA00023054"/>
    </source>
</evidence>
<keyword evidence="18" id="KW-0131">Cell cycle</keyword>
<dbReference type="PANTHER" id="PTHR16768:SF3">
    <property type="entry name" value="ACTIN-ASSOCIATED PROTEIN FAM107A"/>
    <property type="match status" value="1"/>
</dbReference>
<evidence type="ECO:0000256" key="19">
    <source>
        <dbReference type="ARBA" id="ARBA00034103"/>
    </source>
</evidence>
<keyword evidence="7" id="KW-0963">Cytoplasm</keyword>
<evidence type="ECO:0000256" key="5">
    <source>
        <dbReference type="ARBA" id="ARBA00004529"/>
    </source>
</evidence>
<keyword evidence="14" id="KW-0009">Actin-binding</keyword>
<evidence type="ECO:0000256" key="21">
    <source>
        <dbReference type="ARBA" id="ARBA00045129"/>
    </source>
</evidence>
<evidence type="ECO:0000256" key="13">
    <source>
        <dbReference type="ARBA" id="ARBA00023136"/>
    </source>
</evidence>
<evidence type="ECO:0000256" key="16">
    <source>
        <dbReference type="ARBA" id="ARBA00023242"/>
    </source>
</evidence>
<dbReference type="PANTHER" id="PTHR16768">
    <property type="entry name" value="DOWN REGULATED IN RENAL CARCINOMA 1/TU3A"/>
    <property type="match status" value="1"/>
</dbReference>
<evidence type="ECO:0000256" key="1">
    <source>
        <dbReference type="ARBA" id="ARBA00004123"/>
    </source>
</evidence>
<dbReference type="InterPro" id="IPR009533">
    <property type="entry name" value="FAM107"/>
</dbReference>
<evidence type="ECO:0000256" key="4">
    <source>
        <dbReference type="ARBA" id="ARBA00004316"/>
    </source>
</evidence>
<reference evidence="23" key="1">
    <citation type="submission" date="2023-08" db="EMBL/GenBank/DDBJ databases">
        <authorList>
            <person name="Alioto T."/>
            <person name="Alioto T."/>
            <person name="Gomez Garrido J."/>
        </authorList>
    </citation>
    <scope>NUCLEOTIDE SEQUENCE</scope>
</reference>
<keyword evidence="13" id="KW-0472">Membrane</keyword>
<feature type="region of interest" description="Disordered" evidence="22">
    <location>
        <begin position="1"/>
        <end position="152"/>
    </location>
</feature>
<protein>
    <recommendedName>
        <fullName evidence="20">Actin-associated protein FAM107A</fullName>
    </recommendedName>
</protein>
<evidence type="ECO:0000256" key="18">
    <source>
        <dbReference type="ARBA" id="ARBA00023306"/>
    </source>
</evidence>
<dbReference type="GO" id="GO:0051017">
    <property type="term" value="P:actin filament bundle assembly"/>
    <property type="evidence" value="ECO:0007669"/>
    <property type="project" value="TreeGrafter"/>
</dbReference>
<proteinExistence type="predicted"/>
<dbReference type="GO" id="GO:0032956">
    <property type="term" value="P:regulation of actin cytoskeleton organization"/>
    <property type="evidence" value="ECO:0007669"/>
    <property type="project" value="TreeGrafter"/>
</dbReference>
<evidence type="ECO:0000256" key="8">
    <source>
        <dbReference type="ARBA" id="ARBA00022604"/>
    </source>
</evidence>
<dbReference type="GO" id="GO:0005886">
    <property type="term" value="C:plasma membrane"/>
    <property type="evidence" value="ECO:0007669"/>
    <property type="project" value="UniProtKB-SubCell"/>
</dbReference>
<evidence type="ECO:0000256" key="10">
    <source>
        <dbReference type="ARBA" id="ARBA00023016"/>
    </source>
</evidence>
<keyword evidence="15" id="KW-0206">Cytoskeleton</keyword>